<feature type="transmembrane region" description="Helical" evidence="14">
    <location>
        <begin position="308"/>
        <end position="328"/>
    </location>
</feature>
<dbReference type="PRINTS" id="PR00171">
    <property type="entry name" value="SUGRTRNSPORT"/>
</dbReference>
<evidence type="ECO:0000256" key="11">
    <source>
        <dbReference type="ARBA" id="ARBA00044668"/>
    </source>
</evidence>
<evidence type="ECO:0000256" key="4">
    <source>
        <dbReference type="ARBA" id="ARBA00022692"/>
    </source>
</evidence>
<keyword evidence="3" id="KW-0813">Transport</keyword>
<evidence type="ECO:0000256" key="5">
    <source>
        <dbReference type="ARBA" id="ARBA00022989"/>
    </source>
</evidence>
<dbReference type="InterPro" id="IPR003663">
    <property type="entry name" value="Sugar/inositol_transpt"/>
</dbReference>
<dbReference type="InterPro" id="IPR050814">
    <property type="entry name" value="Myo-inositol_Transporter"/>
</dbReference>
<feature type="transmembrane region" description="Helical" evidence="14">
    <location>
        <begin position="425"/>
        <end position="445"/>
    </location>
</feature>
<comment type="subunit">
    <text evidence="2">Homodimer.</text>
</comment>
<dbReference type="AlphaFoldDB" id="A0A077ZWN4"/>
<dbReference type="InParanoid" id="A0A077ZWN4"/>
<dbReference type="InterPro" id="IPR005828">
    <property type="entry name" value="MFS_sugar_transport-like"/>
</dbReference>
<dbReference type="Proteomes" id="UP000039865">
    <property type="component" value="Unassembled WGS sequence"/>
</dbReference>
<dbReference type="Gene3D" id="1.20.1250.20">
    <property type="entry name" value="MFS general substrate transporter like domains"/>
    <property type="match status" value="1"/>
</dbReference>
<gene>
    <name evidence="16" type="primary">Contig11973.g12806</name>
    <name evidence="16" type="ORF">STYLEM_2992</name>
</gene>
<comment type="catalytic activity">
    <reaction evidence="12">
        <text>D-fructose(out) = D-fructose(in)</text>
        <dbReference type="Rhea" id="RHEA:60372"/>
        <dbReference type="ChEBI" id="CHEBI:37721"/>
    </reaction>
    <physiologicalReaction direction="left-to-right" evidence="12">
        <dbReference type="Rhea" id="RHEA:60373"/>
    </physiologicalReaction>
</comment>
<evidence type="ECO:0000256" key="14">
    <source>
        <dbReference type="SAM" id="Phobius"/>
    </source>
</evidence>
<dbReference type="EMBL" id="CCKQ01002899">
    <property type="protein sequence ID" value="CDW74001.1"/>
    <property type="molecule type" value="Genomic_DNA"/>
</dbReference>
<keyword evidence="5 14" id="KW-1133">Transmembrane helix</keyword>
<evidence type="ECO:0000256" key="2">
    <source>
        <dbReference type="ARBA" id="ARBA00011738"/>
    </source>
</evidence>
<sequence>MQRITSIREQKKFKTNLTFLIIFSLFMDLGEILIGYIISCTNQTTTTFNVKFDFVNENQALYQGLIGSSGVLGMTIGAISGGKIMQGGRKWAFQFSSIIGVIGSGISLIENIPAILIGRTLFGFACGVQSVCIPRFIEETVPQHQYQVYSTIATLCQGVGSLIAMAMGEGFQDDSDTEALKKSGFWRVIFGFPLVLYVVCIIGVQFYVKYESVKYCIFNDRREEAKKMIKNVYHKSENPEEIIIGFEINTQRDTSFVTLKQAMSSDKYRKGTILVIILIIFHELTGINAILLYSNTMFKQMGLQKPRLGTYGLGVAQLFGLGIAIWMLKKVGRRLLLITGHFLMATCHLLIGIFAYQNMSIWVAVMMISFIMTYQITNGPVIWLYTSEVVVDTALGACIFTLWGTVLVLSLTTNFLMNSALRPQGVFWLFSGISIFGGIYCIIFIRETKGLTDKEKKTLYSPQNLKSSAAFQQHESIEF</sequence>
<dbReference type="PANTHER" id="PTHR48020:SF12">
    <property type="entry name" value="PROTON MYO-INOSITOL COTRANSPORTER"/>
    <property type="match status" value="1"/>
</dbReference>
<comment type="catalytic activity">
    <reaction evidence="8">
        <text>D-glucose(out) = D-glucose(in)</text>
        <dbReference type="Rhea" id="RHEA:60376"/>
        <dbReference type="ChEBI" id="CHEBI:4167"/>
    </reaction>
    <physiologicalReaction direction="left-to-right" evidence="8">
        <dbReference type="Rhea" id="RHEA:60377"/>
    </physiologicalReaction>
</comment>
<feature type="transmembrane region" description="Helical" evidence="14">
    <location>
        <begin position="20"/>
        <end position="39"/>
    </location>
</feature>
<evidence type="ECO:0000259" key="15">
    <source>
        <dbReference type="PROSITE" id="PS50850"/>
    </source>
</evidence>
<evidence type="ECO:0000256" key="6">
    <source>
        <dbReference type="ARBA" id="ARBA00023136"/>
    </source>
</evidence>
<feature type="domain" description="Major facilitator superfamily (MFS) profile" evidence="15">
    <location>
        <begin position="23"/>
        <end position="449"/>
    </location>
</feature>
<proteinExistence type="predicted"/>
<feature type="transmembrane region" description="Helical" evidence="14">
    <location>
        <begin position="335"/>
        <end position="355"/>
    </location>
</feature>
<feature type="transmembrane region" description="Helical" evidence="14">
    <location>
        <begin position="59"/>
        <end position="79"/>
    </location>
</feature>
<evidence type="ECO:0000256" key="10">
    <source>
        <dbReference type="ARBA" id="ARBA00044662"/>
    </source>
</evidence>
<dbReference type="GO" id="GO:0022857">
    <property type="term" value="F:transmembrane transporter activity"/>
    <property type="evidence" value="ECO:0007669"/>
    <property type="project" value="InterPro"/>
</dbReference>
<keyword evidence="16" id="KW-0762">Sugar transport</keyword>
<evidence type="ECO:0000256" key="8">
    <source>
        <dbReference type="ARBA" id="ARBA00044648"/>
    </source>
</evidence>
<comment type="catalytic activity">
    <reaction evidence="10">
        <text>D-mannose(out) = D-mannose(in)</text>
        <dbReference type="Rhea" id="RHEA:78391"/>
        <dbReference type="ChEBI" id="CHEBI:4208"/>
    </reaction>
    <physiologicalReaction direction="left-to-right" evidence="10">
        <dbReference type="Rhea" id="RHEA:78392"/>
    </physiologicalReaction>
</comment>
<evidence type="ECO:0000313" key="16">
    <source>
        <dbReference type="EMBL" id="CDW74001.1"/>
    </source>
</evidence>
<dbReference type="OrthoDB" id="6612291at2759"/>
<feature type="transmembrane region" description="Helical" evidence="14">
    <location>
        <begin position="273"/>
        <end position="293"/>
    </location>
</feature>
<evidence type="ECO:0000256" key="13">
    <source>
        <dbReference type="ARBA" id="ARBA00044780"/>
    </source>
</evidence>
<dbReference type="PANTHER" id="PTHR48020">
    <property type="entry name" value="PROTON MYO-INOSITOL COTRANSPORTER"/>
    <property type="match status" value="1"/>
</dbReference>
<feature type="transmembrane region" description="Helical" evidence="14">
    <location>
        <begin position="361"/>
        <end position="377"/>
    </location>
</feature>
<name>A0A077ZWN4_STYLE</name>
<evidence type="ECO:0000256" key="1">
    <source>
        <dbReference type="ARBA" id="ARBA00004141"/>
    </source>
</evidence>
<accession>A0A077ZWN4</accession>
<evidence type="ECO:0000256" key="7">
    <source>
        <dbReference type="ARBA" id="ARBA00044637"/>
    </source>
</evidence>
<feature type="transmembrane region" description="Helical" evidence="14">
    <location>
        <begin position="91"/>
        <end position="109"/>
    </location>
</feature>
<comment type="catalytic activity">
    <reaction evidence="11">
        <text>D-glucosamine(out) = D-glucosamine(in)</text>
        <dbReference type="Rhea" id="RHEA:78423"/>
        <dbReference type="ChEBI" id="CHEBI:58723"/>
    </reaction>
    <physiologicalReaction direction="left-to-right" evidence="11">
        <dbReference type="Rhea" id="RHEA:78424"/>
    </physiologicalReaction>
</comment>
<evidence type="ECO:0000313" key="17">
    <source>
        <dbReference type="Proteomes" id="UP000039865"/>
    </source>
</evidence>
<reference evidence="16 17" key="1">
    <citation type="submission" date="2014-06" db="EMBL/GenBank/DDBJ databases">
        <authorList>
            <person name="Swart Estienne"/>
        </authorList>
    </citation>
    <scope>NUCLEOTIDE SEQUENCE [LARGE SCALE GENOMIC DNA]</scope>
    <source>
        <strain evidence="16 17">130c</strain>
    </source>
</reference>
<dbReference type="PROSITE" id="PS50850">
    <property type="entry name" value="MFS"/>
    <property type="match status" value="1"/>
</dbReference>
<dbReference type="SUPFAM" id="SSF103473">
    <property type="entry name" value="MFS general substrate transporter"/>
    <property type="match status" value="1"/>
</dbReference>
<comment type="catalytic activity">
    <reaction evidence="7">
        <text>D-galactose(in) = D-galactose(out)</text>
        <dbReference type="Rhea" id="RHEA:34915"/>
        <dbReference type="ChEBI" id="CHEBI:4139"/>
    </reaction>
    <physiologicalReaction direction="right-to-left" evidence="7">
        <dbReference type="Rhea" id="RHEA:34917"/>
    </physiologicalReaction>
</comment>
<keyword evidence="4 14" id="KW-0812">Transmembrane</keyword>
<feature type="transmembrane region" description="Helical" evidence="14">
    <location>
        <begin position="188"/>
        <end position="208"/>
    </location>
</feature>
<dbReference type="InterPro" id="IPR036259">
    <property type="entry name" value="MFS_trans_sf"/>
</dbReference>
<evidence type="ECO:0000256" key="9">
    <source>
        <dbReference type="ARBA" id="ARBA00044656"/>
    </source>
</evidence>
<dbReference type="Pfam" id="PF00083">
    <property type="entry name" value="Sugar_tr"/>
    <property type="match status" value="1"/>
</dbReference>
<keyword evidence="6 14" id="KW-0472">Membrane</keyword>
<dbReference type="GO" id="GO:0016020">
    <property type="term" value="C:membrane"/>
    <property type="evidence" value="ECO:0007669"/>
    <property type="project" value="UniProtKB-SubCell"/>
</dbReference>
<dbReference type="InterPro" id="IPR020846">
    <property type="entry name" value="MFS_dom"/>
</dbReference>
<evidence type="ECO:0000256" key="3">
    <source>
        <dbReference type="ARBA" id="ARBA00022448"/>
    </source>
</evidence>
<dbReference type="OMA" id="WVFFFTR"/>
<keyword evidence="17" id="KW-1185">Reference proteome</keyword>
<feature type="transmembrane region" description="Helical" evidence="14">
    <location>
        <begin position="389"/>
        <end position="413"/>
    </location>
</feature>
<protein>
    <recommendedName>
        <fullName evidence="13">Hexose transporter 1</fullName>
    </recommendedName>
</protein>
<organism evidence="16 17">
    <name type="scientific">Stylonychia lemnae</name>
    <name type="common">Ciliate</name>
    <dbReference type="NCBI Taxonomy" id="5949"/>
    <lineage>
        <taxon>Eukaryota</taxon>
        <taxon>Sar</taxon>
        <taxon>Alveolata</taxon>
        <taxon>Ciliophora</taxon>
        <taxon>Intramacronucleata</taxon>
        <taxon>Spirotrichea</taxon>
        <taxon>Stichotrichia</taxon>
        <taxon>Sporadotrichida</taxon>
        <taxon>Oxytrichidae</taxon>
        <taxon>Stylonychinae</taxon>
        <taxon>Stylonychia</taxon>
    </lineage>
</organism>
<comment type="catalytic activity">
    <reaction evidence="9">
        <text>D-xylose(out) = D-xylose(in)</text>
        <dbReference type="Rhea" id="RHEA:78427"/>
        <dbReference type="ChEBI" id="CHEBI:53455"/>
    </reaction>
    <physiologicalReaction direction="left-to-right" evidence="9">
        <dbReference type="Rhea" id="RHEA:78428"/>
    </physiologicalReaction>
</comment>
<comment type="subcellular location">
    <subcellularLocation>
        <location evidence="1">Membrane</location>
        <topology evidence="1">Multi-pass membrane protein</topology>
    </subcellularLocation>
</comment>
<evidence type="ECO:0000256" key="12">
    <source>
        <dbReference type="ARBA" id="ARBA00044710"/>
    </source>
</evidence>